<evidence type="ECO:0000256" key="1">
    <source>
        <dbReference type="SAM" id="MobiDB-lite"/>
    </source>
</evidence>
<evidence type="ECO:0000259" key="2">
    <source>
        <dbReference type="Pfam" id="PF07879"/>
    </source>
</evidence>
<accession>A0A930UIA7</accession>
<gene>
    <name evidence="3" type="ORF">ISN26_06765</name>
</gene>
<dbReference type="EMBL" id="JADHEI010000050">
    <property type="protein sequence ID" value="MBF2735754.1"/>
    <property type="molecule type" value="Genomic_DNA"/>
</dbReference>
<feature type="compositionally biased region" description="Basic residues" evidence="1">
    <location>
        <begin position="186"/>
        <end position="196"/>
    </location>
</feature>
<dbReference type="InterPro" id="IPR012909">
    <property type="entry name" value="PHA_DNA-bd_N"/>
</dbReference>
<protein>
    <recommendedName>
        <fullName evidence="2">PHA accumulation regulator DNA-binding N-terminal domain-containing protein</fullName>
    </recommendedName>
</protein>
<dbReference type="AlphaFoldDB" id="A0A930UIA7"/>
<feature type="region of interest" description="Disordered" evidence="1">
    <location>
        <begin position="161"/>
        <end position="196"/>
    </location>
</feature>
<keyword evidence="4" id="KW-1185">Reference proteome</keyword>
<sequence length="196" mass="22089">MMANASQRIIKKYANRRLYDTQDSRYITQDKIKEYVFSGISFRVVEDKTGADVTRAVLLHVILEEEIMGVPLFTEEALRSIILFSGSGMRSSFSGFLEQMLPVLLQNQLQEPPFMAGMPGQDRIRDQFATLQGMLLGNSFQEYVNSSVKMMEDVNREIMASASRMMQPPAGGEEAETPPPPPKRAAPPRRRRKKGG</sequence>
<evidence type="ECO:0000313" key="4">
    <source>
        <dbReference type="Proteomes" id="UP000604381"/>
    </source>
</evidence>
<evidence type="ECO:0000313" key="3">
    <source>
        <dbReference type="EMBL" id="MBF2735754.1"/>
    </source>
</evidence>
<name>A0A930UIA7_9GAMM</name>
<reference evidence="3" key="1">
    <citation type="submission" date="2020-10" db="EMBL/GenBank/DDBJ databases">
        <title>An improved Amphimedon queenslandica hologenome assembly reveals how three proteobacterial symbionts can extend the metabolic phenotypic of their marine sponge host.</title>
        <authorList>
            <person name="Degnan B."/>
            <person name="Degnan S."/>
            <person name="Xiang X."/>
        </authorList>
    </citation>
    <scope>NUCLEOTIDE SEQUENCE</scope>
    <source>
        <strain evidence="3">AqS2</strain>
    </source>
</reference>
<organism evidence="3 4">
    <name type="scientific">Candidatus Amphirhobacter heronislandensis</name>
    <dbReference type="NCBI Taxonomy" id="1732024"/>
    <lineage>
        <taxon>Bacteria</taxon>
        <taxon>Pseudomonadati</taxon>
        <taxon>Pseudomonadota</taxon>
        <taxon>Gammaproteobacteria</taxon>
        <taxon>Candidatus Tethybacterales</taxon>
        <taxon>Candidatus Tethybacteraceae</taxon>
        <taxon>Candidatus Amphirhobacter</taxon>
    </lineage>
</organism>
<dbReference type="Pfam" id="PF07879">
    <property type="entry name" value="PHB_acc_N"/>
    <property type="match status" value="1"/>
</dbReference>
<comment type="caution">
    <text evidence="3">The sequence shown here is derived from an EMBL/GenBank/DDBJ whole genome shotgun (WGS) entry which is preliminary data.</text>
</comment>
<proteinExistence type="predicted"/>
<feature type="domain" description="PHA accumulation regulator DNA-binding N-terminal" evidence="2">
    <location>
        <begin position="9"/>
        <end position="66"/>
    </location>
</feature>
<dbReference type="Proteomes" id="UP000604381">
    <property type="component" value="Unassembled WGS sequence"/>
</dbReference>